<dbReference type="AlphaFoldDB" id="A0A8H6Z5U5"/>
<reference evidence="1" key="1">
    <citation type="submission" date="2020-05" db="EMBL/GenBank/DDBJ databases">
        <title>Mycena genomes resolve the evolution of fungal bioluminescence.</title>
        <authorList>
            <person name="Tsai I.J."/>
        </authorList>
    </citation>
    <scope>NUCLEOTIDE SEQUENCE</scope>
    <source>
        <strain evidence="1">CCC161011</strain>
    </source>
</reference>
<dbReference type="EMBL" id="JACAZI010000002">
    <property type="protein sequence ID" value="KAF7369815.1"/>
    <property type="molecule type" value="Genomic_DNA"/>
</dbReference>
<name>A0A8H6Z5U5_9AGAR</name>
<dbReference type="Proteomes" id="UP000620124">
    <property type="component" value="Unassembled WGS sequence"/>
</dbReference>
<evidence type="ECO:0000313" key="1">
    <source>
        <dbReference type="EMBL" id="KAF7369815.1"/>
    </source>
</evidence>
<evidence type="ECO:0000313" key="2">
    <source>
        <dbReference type="Proteomes" id="UP000620124"/>
    </source>
</evidence>
<protein>
    <recommendedName>
        <fullName evidence="3">F-box domain-containing protein</fullName>
    </recommendedName>
</protein>
<accession>A0A8H6Z5U5</accession>
<dbReference type="OrthoDB" id="3263050at2759"/>
<organism evidence="1 2">
    <name type="scientific">Mycena venus</name>
    <dbReference type="NCBI Taxonomy" id="2733690"/>
    <lineage>
        <taxon>Eukaryota</taxon>
        <taxon>Fungi</taxon>
        <taxon>Dikarya</taxon>
        <taxon>Basidiomycota</taxon>
        <taxon>Agaricomycotina</taxon>
        <taxon>Agaricomycetes</taxon>
        <taxon>Agaricomycetidae</taxon>
        <taxon>Agaricales</taxon>
        <taxon>Marasmiineae</taxon>
        <taxon>Mycenaceae</taxon>
        <taxon>Mycena</taxon>
    </lineage>
</organism>
<proteinExistence type="predicted"/>
<keyword evidence="2" id="KW-1185">Reference proteome</keyword>
<evidence type="ECO:0008006" key="3">
    <source>
        <dbReference type="Google" id="ProtNLM"/>
    </source>
</evidence>
<comment type="caution">
    <text evidence="1">The sequence shown here is derived from an EMBL/GenBank/DDBJ whole genome shotgun (WGS) entry which is preliminary data.</text>
</comment>
<sequence length="558" mass="63318">MPKLDTVPHEILERIAFISATESLLGPPSTLATLLGANRHIYACLSFASNHYLYARIFSSKFDVGPSSRRFIDHSSPTILAHELIHRFRVLNRIRARIDSGARPGSAGDGDSVHELLFHAYLMMLENAGKNEQQLRDYAKMGEWLRDYLFEEHFSARPRLTTHVEHWPPHNEHTSLAMWLFWFLLRPDDYTMDDDSTWNVLNVLKIYALGAHKYPLTDPSWVNFLPESPQPSTHIVHYSEAHQLKTPPLATPAILSFLTLVNLKAKLIDLSQSHLDIPLKAESNEWEYELGRCLSLSRPEFDNGLTESFRPGSVEGTWEGIFTYTEFTAYAALLQGAPPPILQKSVIVRHRQTWKLREHHFVVSTRSVPVDAAAVDSHGHPLSAGDPLRAYFPTGTHIIETRDGLEVRDPNRPTELRYYRSTMGSNVSSTNDKHNGNGQTQVQDIIITGEGHSAWGQFNLVGRVRPCDGFISLCKEYVRASLRFPLHNSLPSHSKHFLDTYSFASFSTNQVDHDRGKWIYRGYLVGNINGNLAGRWRDTLSPAAVPGYEGCFLMTRRR</sequence>
<gene>
    <name evidence="1" type="ORF">MVEN_00314200</name>
</gene>